<reference evidence="1 2" key="1">
    <citation type="submission" date="2024-09" db="EMBL/GenBank/DDBJ databases">
        <authorList>
            <person name="Sun Q."/>
            <person name="Mori K."/>
        </authorList>
    </citation>
    <scope>NUCLEOTIDE SEQUENCE [LARGE SCALE GENOMIC DNA]</scope>
    <source>
        <strain evidence="1 2">JCM 4557</strain>
    </source>
</reference>
<comment type="caution">
    <text evidence="1">The sequence shown here is derived from an EMBL/GenBank/DDBJ whole genome shotgun (WGS) entry which is preliminary data.</text>
</comment>
<proteinExistence type="predicted"/>
<dbReference type="Proteomes" id="UP001589887">
    <property type="component" value="Unassembled WGS sequence"/>
</dbReference>
<gene>
    <name evidence="1" type="ORF">ACFH04_08120</name>
</gene>
<dbReference type="EMBL" id="JBHMQV010000009">
    <property type="protein sequence ID" value="MFC0843686.1"/>
    <property type="molecule type" value="Genomic_DNA"/>
</dbReference>
<protein>
    <submittedName>
        <fullName evidence="1">Uncharacterized protein</fullName>
    </submittedName>
</protein>
<sequence>MGVAVQDVQDGHSQVHGDGLVLVEAAAGDVAAAVAGQHDAHQVGVGEMRAEVPDLQPGLD</sequence>
<evidence type="ECO:0000313" key="2">
    <source>
        <dbReference type="Proteomes" id="UP001589887"/>
    </source>
</evidence>
<keyword evidence="2" id="KW-1185">Reference proteome</keyword>
<evidence type="ECO:0000313" key="1">
    <source>
        <dbReference type="EMBL" id="MFC0843686.1"/>
    </source>
</evidence>
<name>A0ABV6TD28_9ACTN</name>
<accession>A0ABV6TD28</accession>
<organism evidence="1 2">
    <name type="scientific">Streptomyces noboritoensis</name>
    <dbReference type="NCBI Taxonomy" id="67337"/>
    <lineage>
        <taxon>Bacteria</taxon>
        <taxon>Bacillati</taxon>
        <taxon>Actinomycetota</taxon>
        <taxon>Actinomycetes</taxon>
        <taxon>Kitasatosporales</taxon>
        <taxon>Streptomycetaceae</taxon>
        <taxon>Streptomyces</taxon>
    </lineage>
</organism>
<dbReference type="RefSeq" id="WP_394317389.1">
    <property type="nucleotide sequence ID" value="NZ_JBHMQV010000009.1"/>
</dbReference>